<protein>
    <recommendedName>
        <fullName evidence="4">HNH endonuclease</fullName>
    </recommendedName>
</protein>
<feature type="compositionally biased region" description="Basic residues" evidence="1">
    <location>
        <begin position="96"/>
        <end position="127"/>
    </location>
</feature>
<evidence type="ECO:0000313" key="3">
    <source>
        <dbReference type="Proteomes" id="UP001221838"/>
    </source>
</evidence>
<dbReference type="Proteomes" id="UP001221838">
    <property type="component" value="Unassembled WGS sequence"/>
</dbReference>
<dbReference type="RefSeq" id="WP_272135088.1">
    <property type="nucleotide sequence ID" value="NZ_JAQNDM010000002.1"/>
</dbReference>
<evidence type="ECO:0008006" key="4">
    <source>
        <dbReference type="Google" id="ProtNLM"/>
    </source>
</evidence>
<feature type="region of interest" description="Disordered" evidence="1">
    <location>
        <begin position="91"/>
        <end position="133"/>
    </location>
</feature>
<keyword evidence="3" id="KW-1185">Reference proteome</keyword>
<comment type="caution">
    <text evidence="2">The sequence shown here is derived from an EMBL/GenBank/DDBJ whole genome shotgun (WGS) entry which is preliminary data.</text>
</comment>
<gene>
    <name evidence="2" type="ORF">POL68_05140</name>
</gene>
<evidence type="ECO:0000256" key="1">
    <source>
        <dbReference type="SAM" id="MobiDB-lite"/>
    </source>
</evidence>
<sequence length="133" mass="15389">MPDDWRPKLSRIEDPIADDSWEYMTPQGERRVARLTVGRPVHFPQERCWYSPVMIEGYLAKVTPVFGEGPVDSLMNAMTLIKKFHDENREIVPGVKPRRALSKTPQKKTRGKTAKSKMQRKKPRTKIRGADSR</sequence>
<proteinExistence type="predicted"/>
<evidence type="ECO:0000313" key="2">
    <source>
        <dbReference type="EMBL" id="MDC0707848.1"/>
    </source>
</evidence>
<reference evidence="2 3" key="1">
    <citation type="submission" date="2022-11" db="EMBL/GenBank/DDBJ databases">
        <title>Minimal conservation of predation-associated metabolite biosynthetic gene clusters underscores biosynthetic potential of Myxococcota including descriptions for ten novel species: Archangium lansinium sp. nov., Myxococcus landrumus sp. nov., Nannocystis bai.</title>
        <authorList>
            <person name="Ahearne A."/>
            <person name="Stevens C."/>
            <person name="Dowd S."/>
        </authorList>
    </citation>
    <scope>NUCLEOTIDE SEQUENCE [LARGE SCALE GENOMIC DNA]</scope>
    <source>
        <strain evidence="2 3">NCWAL01</strain>
    </source>
</reference>
<accession>A0ABT5D3Y8</accession>
<organism evidence="2 3">
    <name type="scientific">Stigmatella ashevillensis</name>
    <dbReference type="NCBI Taxonomy" id="2995309"/>
    <lineage>
        <taxon>Bacteria</taxon>
        <taxon>Pseudomonadati</taxon>
        <taxon>Myxococcota</taxon>
        <taxon>Myxococcia</taxon>
        <taxon>Myxococcales</taxon>
        <taxon>Cystobacterineae</taxon>
        <taxon>Archangiaceae</taxon>
        <taxon>Stigmatella</taxon>
    </lineage>
</organism>
<name>A0ABT5D3Y8_9BACT</name>
<dbReference type="EMBL" id="JAQNDM010000002">
    <property type="protein sequence ID" value="MDC0707848.1"/>
    <property type="molecule type" value="Genomic_DNA"/>
</dbReference>